<dbReference type="InterPro" id="IPR018490">
    <property type="entry name" value="cNMP-bd_dom_sf"/>
</dbReference>
<dbReference type="SUPFAM" id="SSF55874">
    <property type="entry name" value="ATPase domain of HSP90 chaperone/DNA topoisomerase II/histidine kinase"/>
    <property type="match status" value="1"/>
</dbReference>
<dbReference type="RefSeq" id="WP_215238804.1">
    <property type="nucleotide sequence ID" value="NZ_CAJRAF010000002.1"/>
</dbReference>
<dbReference type="AlphaFoldDB" id="A0A916NL50"/>
<dbReference type="EC" id="2.7.13.3" evidence="2"/>
<comment type="catalytic activity">
    <reaction evidence="1">
        <text>ATP + protein L-histidine = ADP + protein N-phospho-L-histidine.</text>
        <dbReference type="EC" id="2.7.13.3"/>
    </reaction>
</comment>
<dbReference type="InterPro" id="IPR036890">
    <property type="entry name" value="HATPase_C_sf"/>
</dbReference>
<sequence>MKDVQINDLQQISFFKEVPETQLQWLIDNSSHYVLKAGEFLAKPDEPLTGTHIIISGKIELYRIQANNKLSISELPAGTITGILPFSRGKISIAFTQCMVDSQIMTFPKEKLKELIIHYYELTQALVVVMTSRVREFTELEQQNEKMMALGKLSAGLAHELNNPAAAIVRGSASLKKHLQLEPEGFKKLISIQLSSESIDTLSNKMFEALGRKERPVLTMMQRSEKEDEISDWLYDQNIQDGMDIAENFVEFGFETKDLEEFKSCLPDNALEPVLNWINTNFTTERMVSEIQEASRRIAELIGSVKTFTHMDRGGDKDLVDIHTGIRNTLVMLNHKIKKAGIELSEEFEENLPHITGKEGELNQVWTNLIDNASDALEGQPNPKLTIKTWKENEFVKIAVIDNGAGVPKDIKSKIFDPFFTTKQIGKGTGLGLDVVNRIVKQHQGSVTLSSEPGHTEFLVCFPIN</sequence>
<evidence type="ECO:0000256" key="2">
    <source>
        <dbReference type="ARBA" id="ARBA00012438"/>
    </source>
</evidence>
<comment type="caution">
    <text evidence="6">The sequence shown here is derived from an EMBL/GenBank/DDBJ whole genome shotgun (WGS) entry which is preliminary data.</text>
</comment>
<dbReference type="PANTHER" id="PTHR43065:SF48">
    <property type="entry name" value="HISTIDINE KINASE"/>
    <property type="match status" value="1"/>
</dbReference>
<evidence type="ECO:0000313" key="7">
    <source>
        <dbReference type="Proteomes" id="UP000680038"/>
    </source>
</evidence>
<feature type="domain" description="Cyclic nucleotide-binding" evidence="4">
    <location>
        <begin position="14"/>
        <end position="116"/>
    </location>
</feature>
<dbReference type="CDD" id="cd00038">
    <property type="entry name" value="CAP_ED"/>
    <property type="match status" value="1"/>
</dbReference>
<dbReference type="PROSITE" id="PS50109">
    <property type="entry name" value="HIS_KIN"/>
    <property type="match status" value="1"/>
</dbReference>
<dbReference type="InterPro" id="IPR004358">
    <property type="entry name" value="Sig_transdc_His_kin-like_C"/>
</dbReference>
<evidence type="ECO:0000256" key="3">
    <source>
        <dbReference type="ARBA" id="ARBA00022553"/>
    </source>
</evidence>
<dbReference type="SMART" id="SM00387">
    <property type="entry name" value="HATPase_c"/>
    <property type="match status" value="1"/>
</dbReference>
<dbReference type="Gene3D" id="3.30.565.10">
    <property type="entry name" value="Histidine kinase-like ATPase, C-terminal domain"/>
    <property type="match status" value="1"/>
</dbReference>
<reference evidence="6" key="1">
    <citation type="submission" date="2021-04" db="EMBL/GenBank/DDBJ databases">
        <authorList>
            <person name="Rodrigo-Torres L."/>
            <person name="Arahal R. D."/>
            <person name="Lucena T."/>
        </authorList>
    </citation>
    <scope>NUCLEOTIDE SEQUENCE</scope>
    <source>
        <strain evidence="6">CECT 9275</strain>
    </source>
</reference>
<gene>
    <name evidence="6" type="primary">sasA_11</name>
    <name evidence="6" type="ORF">DYBT9275_02134</name>
</gene>
<keyword evidence="7" id="KW-1185">Reference proteome</keyword>
<dbReference type="InterPro" id="IPR014710">
    <property type="entry name" value="RmlC-like_jellyroll"/>
</dbReference>
<dbReference type="Pfam" id="PF02518">
    <property type="entry name" value="HATPase_c"/>
    <property type="match status" value="1"/>
</dbReference>
<dbReference type="Proteomes" id="UP000680038">
    <property type="component" value="Unassembled WGS sequence"/>
</dbReference>
<evidence type="ECO:0000259" key="4">
    <source>
        <dbReference type="PROSITE" id="PS50042"/>
    </source>
</evidence>
<dbReference type="InterPro" id="IPR005467">
    <property type="entry name" value="His_kinase_dom"/>
</dbReference>
<organism evidence="6 7">
    <name type="scientific">Dyadobacter helix</name>
    <dbReference type="NCBI Taxonomy" id="2822344"/>
    <lineage>
        <taxon>Bacteria</taxon>
        <taxon>Pseudomonadati</taxon>
        <taxon>Bacteroidota</taxon>
        <taxon>Cytophagia</taxon>
        <taxon>Cytophagales</taxon>
        <taxon>Spirosomataceae</taxon>
        <taxon>Dyadobacter</taxon>
    </lineage>
</organism>
<dbReference type="InterPro" id="IPR003661">
    <property type="entry name" value="HisK_dim/P_dom"/>
</dbReference>
<evidence type="ECO:0000313" key="6">
    <source>
        <dbReference type="EMBL" id="CAG4999024.1"/>
    </source>
</evidence>
<dbReference type="PROSITE" id="PS50042">
    <property type="entry name" value="CNMP_BINDING_3"/>
    <property type="match status" value="1"/>
</dbReference>
<dbReference type="InterPro" id="IPR000595">
    <property type="entry name" value="cNMP-bd_dom"/>
</dbReference>
<dbReference type="InterPro" id="IPR036097">
    <property type="entry name" value="HisK_dim/P_sf"/>
</dbReference>
<dbReference type="PANTHER" id="PTHR43065">
    <property type="entry name" value="SENSOR HISTIDINE KINASE"/>
    <property type="match status" value="1"/>
</dbReference>
<dbReference type="CDD" id="cd00082">
    <property type="entry name" value="HisKA"/>
    <property type="match status" value="1"/>
</dbReference>
<feature type="domain" description="Histidine kinase" evidence="5">
    <location>
        <begin position="285"/>
        <end position="465"/>
    </location>
</feature>
<dbReference type="Gene3D" id="2.60.120.10">
    <property type="entry name" value="Jelly Rolls"/>
    <property type="match status" value="1"/>
</dbReference>
<dbReference type="InterPro" id="IPR003594">
    <property type="entry name" value="HATPase_dom"/>
</dbReference>
<dbReference type="GO" id="GO:0000155">
    <property type="term" value="F:phosphorelay sensor kinase activity"/>
    <property type="evidence" value="ECO:0007669"/>
    <property type="project" value="InterPro"/>
</dbReference>
<keyword evidence="3" id="KW-0597">Phosphoprotein</keyword>
<dbReference type="SUPFAM" id="SSF47384">
    <property type="entry name" value="Homodimeric domain of signal transducing histidine kinase"/>
    <property type="match status" value="1"/>
</dbReference>
<name>A0A916NL50_9BACT</name>
<evidence type="ECO:0000256" key="1">
    <source>
        <dbReference type="ARBA" id="ARBA00000085"/>
    </source>
</evidence>
<dbReference type="EMBL" id="CAJRAF010000002">
    <property type="protein sequence ID" value="CAG4999024.1"/>
    <property type="molecule type" value="Genomic_DNA"/>
</dbReference>
<dbReference type="Gene3D" id="1.10.287.130">
    <property type="match status" value="1"/>
</dbReference>
<dbReference type="SUPFAM" id="SSF51206">
    <property type="entry name" value="cAMP-binding domain-like"/>
    <property type="match status" value="1"/>
</dbReference>
<keyword evidence="6" id="KW-0808">Transferase</keyword>
<dbReference type="Pfam" id="PF00027">
    <property type="entry name" value="cNMP_binding"/>
    <property type="match status" value="1"/>
</dbReference>
<evidence type="ECO:0000259" key="5">
    <source>
        <dbReference type="PROSITE" id="PS50109"/>
    </source>
</evidence>
<accession>A0A916NL50</accession>
<dbReference type="PRINTS" id="PR00344">
    <property type="entry name" value="BCTRLSENSOR"/>
</dbReference>
<protein>
    <recommendedName>
        <fullName evidence="2">histidine kinase</fullName>
        <ecNumber evidence="2">2.7.13.3</ecNumber>
    </recommendedName>
</protein>
<proteinExistence type="predicted"/>